<keyword evidence="2 5" id="KW-0378">Hydrolase</keyword>
<accession>K6ZEU9</accession>
<comment type="caution">
    <text evidence="5">The sequence shown here is derived from an EMBL/GenBank/DDBJ whole genome shotgun (WGS) entry which is preliminary data.</text>
</comment>
<dbReference type="PANTHER" id="PTHR48081:SF8">
    <property type="entry name" value="ALPHA_BETA HYDROLASE FOLD-3 DOMAIN-CONTAINING PROTEIN-RELATED"/>
    <property type="match status" value="1"/>
</dbReference>
<evidence type="ECO:0000256" key="3">
    <source>
        <dbReference type="PROSITE-ProRule" id="PRU10038"/>
    </source>
</evidence>
<dbReference type="InterPro" id="IPR013094">
    <property type="entry name" value="AB_hydrolase_3"/>
</dbReference>
<dbReference type="GO" id="GO:0016787">
    <property type="term" value="F:hydrolase activity"/>
    <property type="evidence" value="ECO:0007669"/>
    <property type="project" value="UniProtKB-KW"/>
</dbReference>
<evidence type="ECO:0000256" key="2">
    <source>
        <dbReference type="ARBA" id="ARBA00022801"/>
    </source>
</evidence>
<evidence type="ECO:0000313" key="5">
    <source>
        <dbReference type="EMBL" id="GAC27453.1"/>
    </source>
</evidence>
<dbReference type="InterPro" id="IPR050300">
    <property type="entry name" value="GDXG_lipolytic_enzyme"/>
</dbReference>
<dbReference type="AlphaFoldDB" id="K6ZEU9"/>
<name>K6ZEU9_9ALTE</name>
<reference evidence="6" key="1">
    <citation type="journal article" date="2014" name="Environ. Microbiol.">
        <title>Comparative genomics of the marine bacterial genus Glaciecola reveals the high degree of genomic diversity and genomic characteristic for cold adaptation.</title>
        <authorList>
            <person name="Qin Q.L."/>
            <person name="Xie B.B."/>
            <person name="Yu Y."/>
            <person name="Shu Y.L."/>
            <person name="Rong J.C."/>
            <person name="Zhang Y.J."/>
            <person name="Zhao D.L."/>
            <person name="Chen X.L."/>
            <person name="Zhang X.Y."/>
            <person name="Chen B."/>
            <person name="Zhou B.C."/>
            <person name="Zhang Y.Z."/>
        </authorList>
    </citation>
    <scope>NUCLEOTIDE SEQUENCE [LARGE SCALE GENOMIC DNA]</scope>
    <source>
        <strain evidence="6">ACAM 615</strain>
    </source>
</reference>
<dbReference type="STRING" id="1121922.GCA_000428905_02351"/>
<dbReference type="EMBL" id="BAEQ01000013">
    <property type="protein sequence ID" value="GAC27453.1"/>
    <property type="molecule type" value="Genomic_DNA"/>
</dbReference>
<protein>
    <submittedName>
        <fullName evidence="5">Alpha/beta hydrolase domain-containing protein</fullName>
    </submittedName>
</protein>
<dbReference type="InterPro" id="IPR033140">
    <property type="entry name" value="Lipase_GDXG_put_SER_AS"/>
</dbReference>
<dbReference type="Proteomes" id="UP000006251">
    <property type="component" value="Unassembled WGS sequence"/>
</dbReference>
<dbReference type="RefSeq" id="WP_006009052.1">
    <property type="nucleotide sequence ID" value="NZ_AUAV01000012.1"/>
</dbReference>
<dbReference type="PANTHER" id="PTHR48081">
    <property type="entry name" value="AB HYDROLASE SUPERFAMILY PROTEIN C4A8.06C"/>
    <property type="match status" value="1"/>
</dbReference>
<keyword evidence="6" id="KW-1185">Reference proteome</keyword>
<dbReference type="Pfam" id="PF07859">
    <property type="entry name" value="Abhydrolase_3"/>
    <property type="match status" value="1"/>
</dbReference>
<dbReference type="Gene3D" id="3.40.50.1820">
    <property type="entry name" value="alpha/beta hydrolase"/>
    <property type="match status" value="1"/>
</dbReference>
<dbReference type="SUPFAM" id="SSF53474">
    <property type="entry name" value="alpha/beta-Hydrolases"/>
    <property type="match status" value="1"/>
</dbReference>
<evidence type="ECO:0000256" key="1">
    <source>
        <dbReference type="ARBA" id="ARBA00010515"/>
    </source>
</evidence>
<dbReference type="PROSITE" id="PS01174">
    <property type="entry name" value="LIPASE_GDXG_SER"/>
    <property type="match status" value="1"/>
</dbReference>
<feature type="domain" description="Alpha/beta hydrolase fold-3" evidence="4">
    <location>
        <begin position="83"/>
        <end position="286"/>
    </location>
</feature>
<sequence length="311" mass="34773">MRGIISEKLHDFIKQANIAGQLAKTDGVQLTPSLVRKNIAKLSVFIGEGPPITYVKDSAFETLTHRIGLRIYSPNPEQALPVVLFYHGGGHMCGNIHLYDAVSRRIAKSGHCIVIAVEYRLAPEFPYPSAIDDCQYVLAHYQELLTEVKFNDHLVIAGDSCGGAICATLASKNISNVNIEIDKQVLIYPSVDYSMSSNSIEENGSGFLLEKEKIAWYFDNYFQHNEHYQLVSPLFMPMDANMPETIIFTAGCDPLRDEGFAYGQALSKFGVKVEQHSFDGMIHAYLLLHNLITEECEKTYQLIGEFIGRKS</sequence>
<dbReference type="InterPro" id="IPR029058">
    <property type="entry name" value="AB_hydrolase_fold"/>
</dbReference>
<organism evidence="5 6">
    <name type="scientific">Brumicola pallidula DSM 14239 = ACAM 615</name>
    <dbReference type="NCBI Taxonomy" id="1121922"/>
    <lineage>
        <taxon>Bacteria</taxon>
        <taxon>Pseudomonadati</taxon>
        <taxon>Pseudomonadota</taxon>
        <taxon>Gammaproteobacteria</taxon>
        <taxon>Alteromonadales</taxon>
        <taxon>Alteromonadaceae</taxon>
        <taxon>Brumicola</taxon>
    </lineage>
</organism>
<gene>
    <name evidence="5" type="ORF">GPAL_0573</name>
</gene>
<evidence type="ECO:0000259" key="4">
    <source>
        <dbReference type="Pfam" id="PF07859"/>
    </source>
</evidence>
<comment type="similarity">
    <text evidence="1">Belongs to the 'GDXG' lipolytic enzyme family.</text>
</comment>
<feature type="active site" evidence="3">
    <location>
        <position position="160"/>
    </location>
</feature>
<proteinExistence type="inferred from homology"/>
<dbReference type="OrthoDB" id="9806180at2"/>
<evidence type="ECO:0000313" key="6">
    <source>
        <dbReference type="Proteomes" id="UP000006251"/>
    </source>
</evidence>